<keyword evidence="2" id="KW-1003">Cell membrane</keyword>
<comment type="subcellular location">
    <subcellularLocation>
        <location evidence="1">Cell membrane</location>
        <topology evidence="1">Multi-pass membrane protein</topology>
    </subcellularLocation>
</comment>
<dbReference type="PANTHER" id="PTHR33908">
    <property type="entry name" value="MANNOSYLTRANSFERASE YKCB-RELATED"/>
    <property type="match status" value="1"/>
</dbReference>
<dbReference type="EMBL" id="LCEB01000012">
    <property type="protein sequence ID" value="KKS65142.1"/>
    <property type="molecule type" value="Genomic_DNA"/>
</dbReference>
<comment type="caution">
    <text evidence="10">The sequence shown here is derived from an EMBL/GenBank/DDBJ whole genome shotgun (WGS) entry which is preliminary data.</text>
</comment>
<feature type="transmembrane region" description="Helical" evidence="9">
    <location>
        <begin position="323"/>
        <end position="344"/>
    </location>
</feature>
<proteinExistence type="predicted"/>
<dbReference type="PANTHER" id="PTHR33908:SF11">
    <property type="entry name" value="MEMBRANE PROTEIN"/>
    <property type="match status" value="1"/>
</dbReference>
<feature type="transmembrane region" description="Helical" evidence="9">
    <location>
        <begin position="112"/>
        <end position="130"/>
    </location>
</feature>
<evidence type="ECO:0000256" key="6">
    <source>
        <dbReference type="ARBA" id="ARBA00022989"/>
    </source>
</evidence>
<dbReference type="AlphaFoldDB" id="A0A0G1AVV0"/>
<feature type="transmembrane region" description="Helical" evidence="9">
    <location>
        <begin position="272"/>
        <end position="294"/>
    </location>
</feature>
<feature type="transmembrane region" description="Helical" evidence="9">
    <location>
        <begin position="135"/>
        <end position="153"/>
    </location>
</feature>
<feature type="transmembrane region" description="Helical" evidence="9">
    <location>
        <begin position="197"/>
        <end position="213"/>
    </location>
</feature>
<dbReference type="InterPro" id="IPR019734">
    <property type="entry name" value="TPR_rpt"/>
</dbReference>
<accession>A0A0G1AVV0</accession>
<dbReference type="Gene3D" id="1.25.40.10">
    <property type="entry name" value="Tetratricopeptide repeat domain"/>
    <property type="match status" value="1"/>
</dbReference>
<evidence type="ECO:0000256" key="4">
    <source>
        <dbReference type="ARBA" id="ARBA00022679"/>
    </source>
</evidence>
<dbReference type="GO" id="GO:0005886">
    <property type="term" value="C:plasma membrane"/>
    <property type="evidence" value="ECO:0007669"/>
    <property type="project" value="UniProtKB-SubCell"/>
</dbReference>
<dbReference type="PROSITE" id="PS50005">
    <property type="entry name" value="TPR"/>
    <property type="match status" value="1"/>
</dbReference>
<keyword evidence="4" id="KW-0808">Transferase</keyword>
<feature type="transmembrane region" description="Helical" evidence="9">
    <location>
        <begin position="159"/>
        <end position="185"/>
    </location>
</feature>
<keyword evidence="8" id="KW-0802">TPR repeat</keyword>
<keyword evidence="6 9" id="KW-1133">Transmembrane helix</keyword>
<dbReference type="InterPro" id="IPR050297">
    <property type="entry name" value="LipidA_mod_glycosyltrf_83"/>
</dbReference>
<evidence type="ECO:0000256" key="3">
    <source>
        <dbReference type="ARBA" id="ARBA00022676"/>
    </source>
</evidence>
<evidence type="ECO:0000256" key="9">
    <source>
        <dbReference type="SAM" id="Phobius"/>
    </source>
</evidence>
<feature type="transmembrane region" description="Helical" evidence="9">
    <location>
        <begin position="301"/>
        <end position="317"/>
    </location>
</feature>
<gene>
    <name evidence="10" type="ORF">UV33_C0012G0002</name>
</gene>
<protein>
    <submittedName>
        <fullName evidence="10">Uncharacterized protein</fullName>
    </submittedName>
</protein>
<evidence type="ECO:0000256" key="7">
    <source>
        <dbReference type="ARBA" id="ARBA00023136"/>
    </source>
</evidence>
<keyword evidence="3" id="KW-0328">Glycosyltransferase</keyword>
<dbReference type="Proteomes" id="UP000034135">
    <property type="component" value="Unassembled WGS sequence"/>
</dbReference>
<dbReference type="GO" id="GO:0009103">
    <property type="term" value="P:lipopolysaccharide biosynthetic process"/>
    <property type="evidence" value="ECO:0007669"/>
    <property type="project" value="UniProtKB-ARBA"/>
</dbReference>
<evidence type="ECO:0000313" key="11">
    <source>
        <dbReference type="Proteomes" id="UP000034135"/>
    </source>
</evidence>
<name>A0A0G1AVV0_9BACT</name>
<evidence type="ECO:0000256" key="2">
    <source>
        <dbReference type="ARBA" id="ARBA00022475"/>
    </source>
</evidence>
<keyword evidence="7 9" id="KW-0472">Membrane</keyword>
<dbReference type="GO" id="GO:0016763">
    <property type="term" value="F:pentosyltransferase activity"/>
    <property type="evidence" value="ECO:0007669"/>
    <property type="project" value="TreeGrafter"/>
</dbReference>
<evidence type="ECO:0000256" key="8">
    <source>
        <dbReference type="PROSITE-ProRule" id="PRU00339"/>
    </source>
</evidence>
<feature type="transmembrane region" description="Helical" evidence="9">
    <location>
        <begin position="356"/>
        <end position="376"/>
    </location>
</feature>
<sequence>MRNNFLQKPFFWVCIIFAAAATFRIFSLDLLEFKYDEAFTVFELTQFYAHPYLMQVGSPQSTGVYNPPLFNYLMIILSVLSRDPVFLSFVIALINTISVVIFYLVIRKFLGNHIAVFSSLTLALSPWSIIFSRKIWIPDLILPFMVMFLYFFMKRSYLPLFITLALLIQIHASGLFFAATTVLGLILTRERFNLKKAFIGFVIGFIPAIPYFIRQLTSAPICVDCVAFFNYQFSARTFDFDNLTRVLQFNSGLHFESILGNDYQAFLTTSPALMVLNSLFAALIIVPLGGAIYIIVSRRKYLYFVLLMIILPMLYFISRTPSYMHYFAILVPISALIYGLSINFLWEGTKNNYGKFLAGILFTSILTLNIFFIISFNKFVAERKVIDGDYGSVFPITREFVEDKVKDYRLLKDYELIKSYAYMFAKPEIIHGKLGELFIRGGNANLAIAEFKKALEVNPKDTFSRSNLVYIYIITGKEDGAQKELTTLETFDSTASAKLKTFFESVKK</sequence>
<dbReference type="InterPro" id="IPR011990">
    <property type="entry name" value="TPR-like_helical_dom_sf"/>
</dbReference>
<organism evidence="10 11">
    <name type="scientific">Candidatus Daviesbacteria bacterium GW2011_GWA1_42_6</name>
    <dbReference type="NCBI Taxonomy" id="1618420"/>
    <lineage>
        <taxon>Bacteria</taxon>
        <taxon>Candidatus Daviesiibacteriota</taxon>
    </lineage>
</organism>
<reference evidence="10 11" key="1">
    <citation type="journal article" date="2015" name="Nature">
        <title>rRNA introns, odd ribosomes, and small enigmatic genomes across a large radiation of phyla.</title>
        <authorList>
            <person name="Brown C.T."/>
            <person name="Hug L.A."/>
            <person name="Thomas B.C."/>
            <person name="Sharon I."/>
            <person name="Castelle C.J."/>
            <person name="Singh A."/>
            <person name="Wilkins M.J."/>
            <person name="Williams K.H."/>
            <person name="Banfield J.F."/>
        </authorList>
    </citation>
    <scope>NUCLEOTIDE SEQUENCE [LARGE SCALE GENOMIC DNA]</scope>
</reference>
<keyword evidence="5 9" id="KW-0812">Transmembrane</keyword>
<evidence type="ECO:0000256" key="5">
    <source>
        <dbReference type="ARBA" id="ARBA00022692"/>
    </source>
</evidence>
<feature type="transmembrane region" description="Helical" evidence="9">
    <location>
        <begin position="85"/>
        <end position="106"/>
    </location>
</feature>
<dbReference type="SUPFAM" id="SSF48452">
    <property type="entry name" value="TPR-like"/>
    <property type="match status" value="1"/>
</dbReference>
<feature type="transmembrane region" description="Helical" evidence="9">
    <location>
        <begin position="9"/>
        <end position="26"/>
    </location>
</feature>
<feature type="repeat" description="TPR" evidence="8">
    <location>
        <begin position="428"/>
        <end position="461"/>
    </location>
</feature>
<evidence type="ECO:0000313" key="10">
    <source>
        <dbReference type="EMBL" id="KKS65142.1"/>
    </source>
</evidence>
<evidence type="ECO:0000256" key="1">
    <source>
        <dbReference type="ARBA" id="ARBA00004651"/>
    </source>
</evidence>